<proteinExistence type="predicted"/>
<accession>A0A1V6QIF8</accession>
<dbReference type="EMBL" id="MDYN01000003">
    <property type="protein sequence ID" value="OQD89008.1"/>
    <property type="molecule type" value="Genomic_DNA"/>
</dbReference>
<sequence length="125" mass="13782">MSAEYRDGGGLVVHAVQWHYLEREISDLVAAELEGLDPAVIIICGEIGSCRRGQDLPSLRSCSQEDIPSHATAWIMIAIDQLPGFAGNTVMDQSLPIFALGTWLPRLPRACGRRNGLLLRIWDEL</sequence>
<protein>
    <submittedName>
        <fullName evidence="1">Uncharacterized protein</fullName>
    </submittedName>
</protein>
<organism evidence="1 2">
    <name type="scientific">Penicillium antarcticum</name>
    <dbReference type="NCBI Taxonomy" id="416450"/>
    <lineage>
        <taxon>Eukaryota</taxon>
        <taxon>Fungi</taxon>
        <taxon>Dikarya</taxon>
        <taxon>Ascomycota</taxon>
        <taxon>Pezizomycotina</taxon>
        <taxon>Eurotiomycetes</taxon>
        <taxon>Eurotiomycetidae</taxon>
        <taxon>Eurotiales</taxon>
        <taxon>Aspergillaceae</taxon>
        <taxon>Penicillium</taxon>
    </lineage>
</organism>
<gene>
    <name evidence="1" type="ORF">PENANT_c003G02431</name>
</gene>
<dbReference type="Proteomes" id="UP000191672">
    <property type="component" value="Unassembled WGS sequence"/>
</dbReference>
<reference evidence="2" key="1">
    <citation type="journal article" date="2017" name="Nat. Microbiol.">
        <title>Global analysis of biosynthetic gene clusters reveals vast potential of secondary metabolite production in Penicillium species.</title>
        <authorList>
            <person name="Nielsen J.C."/>
            <person name="Grijseels S."/>
            <person name="Prigent S."/>
            <person name="Ji B."/>
            <person name="Dainat J."/>
            <person name="Nielsen K.F."/>
            <person name="Frisvad J.C."/>
            <person name="Workman M."/>
            <person name="Nielsen J."/>
        </authorList>
    </citation>
    <scope>NUCLEOTIDE SEQUENCE [LARGE SCALE GENOMIC DNA]</scope>
    <source>
        <strain evidence="2">IBT 31811</strain>
    </source>
</reference>
<comment type="caution">
    <text evidence="1">The sequence shown here is derived from an EMBL/GenBank/DDBJ whole genome shotgun (WGS) entry which is preliminary data.</text>
</comment>
<keyword evidence="2" id="KW-1185">Reference proteome</keyword>
<evidence type="ECO:0000313" key="1">
    <source>
        <dbReference type="EMBL" id="OQD89008.1"/>
    </source>
</evidence>
<evidence type="ECO:0000313" key="2">
    <source>
        <dbReference type="Proteomes" id="UP000191672"/>
    </source>
</evidence>
<dbReference type="AlphaFoldDB" id="A0A1V6QIF8"/>
<name>A0A1V6QIF8_9EURO</name>